<feature type="compositionally biased region" description="Low complexity" evidence="1">
    <location>
        <begin position="2136"/>
        <end position="2148"/>
    </location>
</feature>
<evidence type="ECO:0000259" key="3">
    <source>
        <dbReference type="PROSITE" id="PS50848"/>
    </source>
</evidence>
<keyword evidence="5" id="KW-1185">Reference proteome</keyword>
<dbReference type="Proteomes" id="UP001194696">
    <property type="component" value="Unassembled WGS sequence"/>
</dbReference>
<dbReference type="PANTHER" id="PTHR19308">
    <property type="entry name" value="PHOSPHATIDYLCHOLINE TRANSFER PROTEIN"/>
    <property type="match status" value="1"/>
</dbReference>
<feature type="compositionally biased region" description="Low complexity" evidence="1">
    <location>
        <begin position="1227"/>
        <end position="1241"/>
    </location>
</feature>
<feature type="compositionally biased region" description="Basic and acidic residues" evidence="1">
    <location>
        <begin position="2093"/>
        <end position="2102"/>
    </location>
</feature>
<dbReference type="InterPro" id="IPR002913">
    <property type="entry name" value="START_lipid-bd_dom"/>
</dbReference>
<feature type="domain" description="START" evidence="3">
    <location>
        <begin position="1084"/>
        <end position="1290"/>
    </location>
</feature>
<feature type="region of interest" description="Disordered" evidence="1">
    <location>
        <begin position="1398"/>
        <end position="1431"/>
    </location>
</feature>
<evidence type="ECO:0000313" key="4">
    <source>
        <dbReference type="EMBL" id="KAG0292155.1"/>
    </source>
</evidence>
<feature type="compositionally biased region" description="Basic and acidic residues" evidence="1">
    <location>
        <begin position="2052"/>
        <end position="2066"/>
    </location>
</feature>
<feature type="compositionally biased region" description="Polar residues" evidence="1">
    <location>
        <begin position="1717"/>
        <end position="1726"/>
    </location>
</feature>
<feature type="transmembrane region" description="Helical" evidence="2">
    <location>
        <begin position="2169"/>
        <end position="2187"/>
    </location>
</feature>
<dbReference type="InterPro" id="IPR051213">
    <property type="entry name" value="START_lipid_transfer"/>
</dbReference>
<feature type="compositionally biased region" description="Low complexity" evidence="1">
    <location>
        <begin position="47"/>
        <end position="73"/>
    </location>
</feature>
<feature type="region of interest" description="Disordered" evidence="1">
    <location>
        <begin position="2242"/>
        <end position="2273"/>
    </location>
</feature>
<feature type="compositionally biased region" description="Polar residues" evidence="1">
    <location>
        <begin position="520"/>
        <end position="529"/>
    </location>
</feature>
<feature type="region of interest" description="Disordered" evidence="1">
    <location>
        <begin position="876"/>
        <end position="923"/>
    </location>
</feature>
<proteinExistence type="predicted"/>
<feature type="compositionally biased region" description="Basic residues" evidence="1">
    <location>
        <begin position="1866"/>
        <end position="1876"/>
    </location>
</feature>
<feature type="region of interest" description="Disordered" evidence="1">
    <location>
        <begin position="37"/>
        <end position="83"/>
    </location>
</feature>
<feature type="compositionally biased region" description="Low complexity" evidence="1">
    <location>
        <begin position="1678"/>
        <end position="1693"/>
    </location>
</feature>
<feature type="compositionally biased region" description="Basic residues" evidence="1">
    <location>
        <begin position="1813"/>
        <end position="1822"/>
    </location>
</feature>
<protein>
    <recommendedName>
        <fullName evidence="3">START domain-containing protein</fullName>
    </recommendedName>
</protein>
<dbReference type="SUPFAM" id="SSF55961">
    <property type="entry name" value="Bet v1-like"/>
    <property type="match status" value="3"/>
</dbReference>
<feature type="region of interest" description="Disordered" evidence="1">
    <location>
        <begin position="1032"/>
        <end position="1077"/>
    </location>
</feature>
<evidence type="ECO:0000256" key="1">
    <source>
        <dbReference type="SAM" id="MobiDB-lite"/>
    </source>
</evidence>
<feature type="region of interest" description="Disordered" evidence="1">
    <location>
        <begin position="1806"/>
        <end position="1910"/>
    </location>
</feature>
<name>A0ABQ7K742_9FUNG</name>
<keyword evidence="2" id="KW-0472">Membrane</keyword>
<dbReference type="PANTHER" id="PTHR19308:SF14">
    <property type="entry name" value="START DOMAIN-CONTAINING PROTEIN"/>
    <property type="match status" value="1"/>
</dbReference>
<dbReference type="InterPro" id="IPR023393">
    <property type="entry name" value="START-like_dom_sf"/>
</dbReference>
<comment type="caution">
    <text evidence="4">The sequence shown here is derived from an EMBL/GenBank/DDBJ whole genome shotgun (WGS) entry which is preliminary data.</text>
</comment>
<feature type="region of interest" description="Disordered" evidence="1">
    <location>
        <begin position="1225"/>
        <end position="1246"/>
    </location>
</feature>
<feature type="compositionally biased region" description="Polar residues" evidence="1">
    <location>
        <begin position="37"/>
        <end position="46"/>
    </location>
</feature>
<feature type="region of interest" description="Disordered" evidence="1">
    <location>
        <begin position="1658"/>
        <end position="1732"/>
    </location>
</feature>
<reference evidence="4 5" key="1">
    <citation type="journal article" date="2020" name="Fungal Divers.">
        <title>Resolving the Mortierellaceae phylogeny through synthesis of multi-gene phylogenetics and phylogenomics.</title>
        <authorList>
            <person name="Vandepol N."/>
            <person name="Liber J."/>
            <person name="Desiro A."/>
            <person name="Na H."/>
            <person name="Kennedy M."/>
            <person name="Barry K."/>
            <person name="Grigoriev I.V."/>
            <person name="Miller A.N."/>
            <person name="O'Donnell K."/>
            <person name="Stajich J.E."/>
            <person name="Bonito G."/>
        </authorList>
    </citation>
    <scope>NUCLEOTIDE SEQUENCE [LARGE SCALE GENOMIC DNA]</scope>
    <source>
        <strain evidence="4 5">AD045</strain>
    </source>
</reference>
<dbReference type="CDD" id="cd00177">
    <property type="entry name" value="START"/>
    <property type="match status" value="2"/>
</dbReference>
<gene>
    <name evidence="4" type="ORF">BGZ96_004451</name>
</gene>
<evidence type="ECO:0000313" key="5">
    <source>
        <dbReference type="Proteomes" id="UP001194696"/>
    </source>
</evidence>
<dbReference type="EMBL" id="JAAAIM010000208">
    <property type="protein sequence ID" value="KAG0292155.1"/>
    <property type="molecule type" value="Genomic_DNA"/>
</dbReference>
<sequence length="2318" mass="252531">MDLNHDSATERYTETLTSALTYFSSLAQSSSGWKRLSSASVRPNKNGSSGSPGSAGRSGTGATSSTASSPVATRHNDDILSNLPGGTAASSAASAAIESLLPAITVSKKSVPGKSAEIVRASIVLPGLNEQTDLEDWRAVLECSGARKIWDPMVESSNVLMTLDDSTCITKTIFKTTWPASPRDALLIETTLLDHNAVLHIATSIKPSHDDPIFLRPSPPHVRAYLPLVAWHIQLVPADMDDTVSFTSFNSLTASQNKPVMPRHSIRVSFYYQIDMRGWAVNSSVSMQSHVPSCIANVYRLLRRQGVPPHVSRHSPRIQLDLNEYDPATGIYELRYDVIPADSEDLLSGQRTVSSALKRFRVGGAAVEEGAEIGKTAQDSSSIPQELVLSDDEGDDLENNGDDNNLQHGYVDVELDGEKWGLGSDIVVHIFMNDIEDEEFVQEHVECLKYMGRDRYILRMKHTETGPHHGAINVKLRIERIPQETTGSANLLSHQQLRFQRQQQERENEQQQQPQRDQNPLPTTDLNNLSVSVNGQEKNILPFHRSSIPPTKRLSMSLQEQLELSQQIVQEVDTGPSHWPSGSDGVEGVEVRTTASPLLLMSSSMPTTMQNLNRSNQSFMSNGTSTMTPGNTNPSKVNSSYGYFNSLLQEPAASWKLLSKQRGVQISKLEIQGHAPGIVKGEGIFEDYTIWDIKAVLDCPSARKVWDKMFDESHMLQHATPSSTLSYVRLKGFWPASPKDMAVLNTTFITKDAIHYFATSVDDTNQYPAIPPPVSPFVRSELVVSGWYIQTVNPKSVRIVYIAQAAPTGWMVPGTALGAMATEMPLCVAEIMKYLDTYGSPPTLVSIRRGRALGVDYSHEKSSFRLEYVQDSNPIFSGHRQPLQQQHQHHQSVSADRQRRSTVDLTAGVGSGDPQQFNSPKLGPTDKLLAEIRLDARVWARNGDCDITIDPPPSKVSCSSVPHDGTGYRLRIEHSSGRAVPAGGKVLLMARKPSKPGCGIVVNGVPINMPSMEHLLTWMPHHVLLADKDKTQAPSSLDGTLAEKESQLGDEDDSGDKATNEIGENGQASEAGVKRSPSTLMSPLQYAQGAMDLLSKINSDHEDLWSVVSDSKGGMKVTKRFMPSEISDQVPLVRGEKVIEGFSLEEIATVIGTLGTRAKLDDLYESGEMLESFGAGCSTFHHVLKSYFPLLLPARDLYFVTATAFAEASARCPQIVIISTSIPHSGASKATDEASTSTTASPQSRPRAHLHLSAWILEGIDPYSTNHPIPSTRVTFMTALDLGGAVPQRISGMIQTMFPKMITQVESYLQAQAAPPIIRIPEQMVVGDPSLVEPTATDATLSQLPPIVPWIKPANRIVNWDFKMKEYYCELILLFDQFRLSPSRLDLAVGIRAKKTKRARRKSKQDIKNSGSPEQNGLDEDQEEQVTKDDSKKVKSRTVLELVVDLKQYPTGYNIITNIKVDPELLLQHKQQRDSGLKQAMSSSVSAVKLSGPASIPGTAAASPAVNKLIGGFENNGKGSLTDLSGRPSIDGDGGFHKSMSSEAATSGTGIAAVLGGSVNVPRALPSSTSLIRILPPPVTVNIFDIPPAPSHSSSLSGVSKRRKHLIVITVPEAESSASYLQSRQQAAAAPLALKSAAPHAISGATAKPVVTASSVAGTTSTMFPDSDRMEYRQNRHSTNSSSSQELGSTSETIHPTFSPGKPGTPEPVVKQHQEQHPQQISSSAEASKPEVETRVFQFGVKIDRLEHKDLDHQALKEAKENPKASPDEQEWLGRVMVDGMPVKVVTNWTRHELGFLDGMIEELDDAEDGRGSRRKKSSSRRKSYDSPDQDEGSDHKTTDSLDDSRPGQDATDEGVEQERRTTRTVSRRKKHHRQQLGHLASPYDPDSDPSQINHNGRASTPDNTRPTSALTGFSGFLMSVGLLGSNTSKGLQGEGAEATLVEPDAESLVNGLRKAALEYDDVDDDSTIRASKSTSRGGISGILNGTGSRGKANGRDRIHDEHDLDLESLHGSIVFHDRTEDTDQGGYSHRSGDDLPRSAQYVEDVYGGSRATEKGTSDRARESGAVRRRRGKSALTQDREQSPTRPSLDFVRPPRDSREFESGGTDSEVNSKLAHRRRNSRSSTSKYQRSRIVHASSTSATRRTGSTNGADHPRFRGSLLYAYTFRNMVWSAIAFFLIGMLLRVYVIGPSFLKTANSSAIGGGANAGPMTTTYYYYYRAAAPTGHGTAGGPFKSSSPLRSHLPFGSGSSGRQEGGIYEEDRDEGAAGGGMDSSVWPQGIHEVFTVRRILGWDFVLLAYPSQDQLQQQSSSSSRSSPS</sequence>
<feature type="region of interest" description="Disordered" evidence="1">
    <location>
        <begin position="2018"/>
        <end position="2152"/>
    </location>
</feature>
<dbReference type="PROSITE" id="PS50848">
    <property type="entry name" value="START"/>
    <property type="match status" value="2"/>
</dbReference>
<keyword evidence="2" id="KW-0812">Transmembrane</keyword>
<organism evidence="4 5">
    <name type="scientific">Linnemannia gamsii</name>
    <dbReference type="NCBI Taxonomy" id="64522"/>
    <lineage>
        <taxon>Eukaryota</taxon>
        <taxon>Fungi</taxon>
        <taxon>Fungi incertae sedis</taxon>
        <taxon>Mucoromycota</taxon>
        <taxon>Mortierellomycotina</taxon>
        <taxon>Mortierellomycetes</taxon>
        <taxon>Mortierellales</taxon>
        <taxon>Mortierellaceae</taxon>
        <taxon>Linnemannia</taxon>
    </lineage>
</organism>
<feature type="domain" description="START" evidence="3">
    <location>
        <begin position="655"/>
        <end position="817"/>
    </location>
</feature>
<feature type="compositionally biased region" description="Polar residues" evidence="1">
    <location>
        <begin position="1889"/>
        <end position="1910"/>
    </location>
</feature>
<feature type="region of interest" description="Disordered" evidence="1">
    <location>
        <begin position="1968"/>
        <end position="1997"/>
    </location>
</feature>
<dbReference type="Gene3D" id="3.30.530.20">
    <property type="match status" value="3"/>
</dbReference>
<keyword evidence="2" id="KW-1133">Transmembrane helix</keyword>
<feature type="region of interest" description="Disordered" evidence="1">
    <location>
        <begin position="498"/>
        <end position="529"/>
    </location>
</feature>
<evidence type="ECO:0000256" key="2">
    <source>
        <dbReference type="SAM" id="Phobius"/>
    </source>
</evidence>
<feature type="compositionally biased region" description="Basic and acidic residues" evidence="1">
    <location>
        <begin position="1833"/>
        <end position="1847"/>
    </location>
</feature>
<accession>A0ABQ7K742</accession>
<feature type="compositionally biased region" description="Polar residues" evidence="1">
    <location>
        <begin position="1969"/>
        <end position="1978"/>
    </location>
</feature>
<dbReference type="Pfam" id="PF01852">
    <property type="entry name" value="START"/>
    <property type="match status" value="1"/>
</dbReference>